<dbReference type="Gene3D" id="3.40.30.10">
    <property type="entry name" value="Glutaredoxin"/>
    <property type="match status" value="2"/>
</dbReference>
<protein>
    <submittedName>
        <fullName evidence="4">Thioredoxin, putative</fullName>
    </submittedName>
</protein>
<evidence type="ECO:0000313" key="4">
    <source>
        <dbReference type="EMBL" id="CDJ42845.1"/>
    </source>
</evidence>
<dbReference type="SUPFAM" id="SSF52833">
    <property type="entry name" value="Thioredoxin-like"/>
    <property type="match status" value="2"/>
</dbReference>
<dbReference type="AlphaFoldDB" id="U6L4Y9"/>
<feature type="domain" description="Thioredoxin" evidence="3">
    <location>
        <begin position="174"/>
        <end position="332"/>
    </location>
</feature>
<dbReference type="InterPro" id="IPR017937">
    <property type="entry name" value="Thioredoxin_CS"/>
</dbReference>
<evidence type="ECO:0000256" key="2">
    <source>
        <dbReference type="SAM" id="Phobius"/>
    </source>
</evidence>
<dbReference type="InterPro" id="IPR036249">
    <property type="entry name" value="Thioredoxin-like_sf"/>
</dbReference>
<organism evidence="4 5">
    <name type="scientific">Eimeria tenella</name>
    <name type="common">Coccidian parasite</name>
    <dbReference type="NCBI Taxonomy" id="5802"/>
    <lineage>
        <taxon>Eukaryota</taxon>
        <taxon>Sar</taxon>
        <taxon>Alveolata</taxon>
        <taxon>Apicomplexa</taxon>
        <taxon>Conoidasida</taxon>
        <taxon>Coccidia</taxon>
        <taxon>Eucoccidiorida</taxon>
        <taxon>Eimeriorina</taxon>
        <taxon>Eimeriidae</taxon>
        <taxon>Eimeria</taxon>
    </lineage>
</organism>
<evidence type="ECO:0000313" key="5">
    <source>
        <dbReference type="Proteomes" id="UP000030747"/>
    </source>
</evidence>
<dbReference type="PROSITE" id="PS00194">
    <property type="entry name" value="THIOREDOXIN_1"/>
    <property type="match status" value="2"/>
</dbReference>
<sequence>MAGFRQQWLPCSSSSRLALLLAAAAAALGCLYTPTLAAIYSSSSPVRVLNAAEFKSQVLDSHGLHLVEFYADWCGHCQRFGPVYEQVANALRGFMPVVAVNDEQLMQQFEVSGFPTVMVIAGRGGNKPKSFKYEGSRDANSVLEFAVTHIGKLARARLAGKMDSGSGKSSSSSSSSSSKSSSSSSKPKSNGQSDVIELKDSNFERMVMQDEENVWFVEFYAPWCGHCKALAPIWAAAAAQLQGKVKVGKLDATAETVTAAKFSIQDTEGVDAGERWLPYIIAAFFLSFVFPPLGCFAFCLSLNAPSGSKRAAWGEWAVRLGSLLSFLYTFLLAMLLSEFYYIPNSGAILGYGY</sequence>
<gene>
    <name evidence="4" type="ORF">ETH_00013885</name>
</gene>
<dbReference type="VEuPathDB" id="ToxoDB:ETH2_1113200"/>
<keyword evidence="2" id="KW-0812">Transmembrane</keyword>
<dbReference type="InterPro" id="IPR013766">
    <property type="entry name" value="Thioredoxin_domain"/>
</dbReference>
<keyword evidence="5" id="KW-1185">Reference proteome</keyword>
<feature type="region of interest" description="Disordered" evidence="1">
    <location>
        <begin position="159"/>
        <end position="194"/>
    </location>
</feature>
<keyword evidence="2" id="KW-0472">Membrane</keyword>
<dbReference type="RefSeq" id="XP_013233595.1">
    <property type="nucleotide sequence ID" value="XM_013378141.1"/>
</dbReference>
<dbReference type="VEuPathDB" id="ToxoDB:ETH_00013885"/>
<dbReference type="Pfam" id="PF00085">
    <property type="entry name" value="Thioredoxin"/>
    <property type="match status" value="2"/>
</dbReference>
<feature type="domain" description="Thioredoxin" evidence="3">
    <location>
        <begin position="17"/>
        <end position="151"/>
    </location>
</feature>
<dbReference type="PANTHER" id="PTHR45815:SF3">
    <property type="entry name" value="PROTEIN DISULFIDE-ISOMERASE A6"/>
    <property type="match status" value="1"/>
</dbReference>
<proteinExistence type="predicted"/>
<dbReference type="GO" id="GO:0034976">
    <property type="term" value="P:response to endoplasmic reticulum stress"/>
    <property type="evidence" value="ECO:0007669"/>
    <property type="project" value="TreeGrafter"/>
</dbReference>
<dbReference type="PROSITE" id="PS51257">
    <property type="entry name" value="PROKAR_LIPOPROTEIN"/>
    <property type="match status" value="1"/>
</dbReference>
<dbReference type="GO" id="GO:0015035">
    <property type="term" value="F:protein-disulfide reductase activity"/>
    <property type="evidence" value="ECO:0007669"/>
    <property type="project" value="TreeGrafter"/>
</dbReference>
<dbReference type="GO" id="GO:0005788">
    <property type="term" value="C:endoplasmic reticulum lumen"/>
    <property type="evidence" value="ECO:0007669"/>
    <property type="project" value="TreeGrafter"/>
</dbReference>
<keyword evidence="2" id="KW-1133">Transmembrane helix</keyword>
<dbReference type="OrthoDB" id="2121326at2759"/>
<feature type="transmembrane region" description="Helical" evidence="2">
    <location>
        <begin position="276"/>
        <end position="304"/>
    </location>
</feature>
<feature type="compositionally biased region" description="Low complexity" evidence="1">
    <location>
        <begin position="164"/>
        <end position="189"/>
    </location>
</feature>
<reference evidence="4" key="1">
    <citation type="submission" date="2013-10" db="EMBL/GenBank/DDBJ databases">
        <title>Genomic analysis of the causative agents of coccidiosis in chickens.</title>
        <authorList>
            <person name="Reid A.J."/>
            <person name="Blake D."/>
            <person name="Billington K."/>
            <person name="Browne H."/>
            <person name="Dunn M."/>
            <person name="Hung S."/>
            <person name="Kawahara F."/>
            <person name="Miranda-Saavedra D."/>
            <person name="Mourier T."/>
            <person name="Nagra H."/>
            <person name="Otto T.D."/>
            <person name="Rawlings N."/>
            <person name="Sanchez A."/>
            <person name="Sanders M."/>
            <person name="Subramaniam C."/>
            <person name="Tay Y."/>
            <person name="Dear P."/>
            <person name="Doerig C."/>
            <person name="Gruber A."/>
            <person name="Parkinson J."/>
            <person name="Shirley M."/>
            <person name="Wan K.L."/>
            <person name="Berriman M."/>
            <person name="Tomley F."/>
            <person name="Pain A."/>
        </authorList>
    </citation>
    <scope>NUCLEOTIDE SEQUENCE [LARGE SCALE GENOMIC DNA]</scope>
    <source>
        <strain evidence="4">Houghton</strain>
    </source>
</reference>
<evidence type="ECO:0000256" key="1">
    <source>
        <dbReference type="SAM" id="MobiDB-lite"/>
    </source>
</evidence>
<evidence type="ECO:0000259" key="3">
    <source>
        <dbReference type="PROSITE" id="PS51352"/>
    </source>
</evidence>
<dbReference type="Proteomes" id="UP000030747">
    <property type="component" value="Unassembled WGS sequence"/>
</dbReference>
<dbReference type="GeneID" id="25251939"/>
<feature type="transmembrane region" description="Helical" evidence="2">
    <location>
        <begin position="316"/>
        <end position="336"/>
    </location>
</feature>
<dbReference type="PANTHER" id="PTHR45815">
    <property type="entry name" value="PROTEIN DISULFIDE-ISOMERASE A6"/>
    <property type="match status" value="1"/>
</dbReference>
<name>U6L4Y9_EIMTE</name>
<accession>U6L4Y9</accession>
<dbReference type="EMBL" id="HG675740">
    <property type="protein sequence ID" value="CDJ42845.1"/>
    <property type="molecule type" value="Genomic_DNA"/>
</dbReference>
<dbReference type="PROSITE" id="PS51352">
    <property type="entry name" value="THIOREDOXIN_2"/>
    <property type="match status" value="2"/>
</dbReference>
<reference evidence="4" key="2">
    <citation type="submission" date="2013-10" db="EMBL/GenBank/DDBJ databases">
        <authorList>
            <person name="Aslett M."/>
        </authorList>
    </citation>
    <scope>NUCLEOTIDE SEQUENCE [LARGE SCALE GENOMIC DNA]</scope>
    <source>
        <strain evidence="4">Houghton</strain>
    </source>
</reference>